<feature type="transmembrane region" description="Helical" evidence="1">
    <location>
        <begin position="12"/>
        <end position="34"/>
    </location>
</feature>
<dbReference type="RefSeq" id="WP_094923592.1">
    <property type="nucleotide sequence ID" value="NZ_NPIA01000003.1"/>
</dbReference>
<keyword evidence="1" id="KW-1133">Transmembrane helix</keyword>
<sequence length="66" mass="7409">MDFVGAIDRDYYPIALLSLAIAALMALLFIKIFIAVSKSEAAKADELYKKMQHEKESDSKNKISNE</sequence>
<dbReference type="Proteomes" id="UP000217083">
    <property type="component" value="Unassembled WGS sequence"/>
</dbReference>
<gene>
    <name evidence="2" type="ORF">CIB95_06780</name>
</gene>
<keyword evidence="3" id="KW-1185">Reference proteome</keyword>
<reference evidence="2 3" key="2">
    <citation type="submission" date="2017-09" db="EMBL/GenBank/DDBJ databases">
        <title>Bacillus patelloidae sp. nov., isolated from the intestinal tract of a marine limpet.</title>
        <authorList>
            <person name="Liu R."/>
            <person name="Dong C."/>
            <person name="Shao Z."/>
        </authorList>
    </citation>
    <scope>NUCLEOTIDE SEQUENCE [LARGE SCALE GENOMIC DNA]</scope>
    <source>
        <strain evidence="2 3">SA5d-4</strain>
    </source>
</reference>
<keyword evidence="1" id="KW-0812">Transmembrane</keyword>
<name>A0A263BUC6_9BACI</name>
<proteinExistence type="predicted"/>
<comment type="caution">
    <text evidence="2">The sequence shown here is derived from an EMBL/GenBank/DDBJ whole genome shotgun (WGS) entry which is preliminary data.</text>
</comment>
<accession>A0A263BUC6</accession>
<organism evidence="2 3">
    <name type="scientific">Lottiidibacillus patelloidae</name>
    <dbReference type="NCBI Taxonomy" id="2670334"/>
    <lineage>
        <taxon>Bacteria</taxon>
        <taxon>Bacillati</taxon>
        <taxon>Bacillota</taxon>
        <taxon>Bacilli</taxon>
        <taxon>Bacillales</taxon>
        <taxon>Bacillaceae</taxon>
        <taxon>Lottiidibacillus</taxon>
    </lineage>
</organism>
<evidence type="ECO:0000256" key="1">
    <source>
        <dbReference type="SAM" id="Phobius"/>
    </source>
</evidence>
<keyword evidence="1" id="KW-0472">Membrane</keyword>
<dbReference type="AlphaFoldDB" id="A0A263BUC6"/>
<evidence type="ECO:0000313" key="3">
    <source>
        <dbReference type="Proteomes" id="UP000217083"/>
    </source>
</evidence>
<protein>
    <submittedName>
        <fullName evidence="2">Uncharacterized protein</fullName>
    </submittedName>
</protein>
<dbReference type="EMBL" id="NPIA01000003">
    <property type="protein sequence ID" value="OZM57168.1"/>
    <property type="molecule type" value="Genomic_DNA"/>
</dbReference>
<reference evidence="3" key="1">
    <citation type="submission" date="2017-08" db="EMBL/GenBank/DDBJ databases">
        <authorList>
            <person name="Huang Z."/>
        </authorList>
    </citation>
    <scope>NUCLEOTIDE SEQUENCE [LARGE SCALE GENOMIC DNA]</scope>
    <source>
        <strain evidence="3">SA5d-4</strain>
    </source>
</reference>
<evidence type="ECO:0000313" key="2">
    <source>
        <dbReference type="EMBL" id="OZM57168.1"/>
    </source>
</evidence>